<organism evidence="6 7">
    <name type="scientific">Glycine soja</name>
    <name type="common">Wild soybean</name>
    <dbReference type="NCBI Taxonomy" id="3848"/>
    <lineage>
        <taxon>Eukaryota</taxon>
        <taxon>Viridiplantae</taxon>
        <taxon>Streptophyta</taxon>
        <taxon>Embryophyta</taxon>
        <taxon>Tracheophyta</taxon>
        <taxon>Spermatophyta</taxon>
        <taxon>Magnoliopsida</taxon>
        <taxon>eudicotyledons</taxon>
        <taxon>Gunneridae</taxon>
        <taxon>Pentapetalae</taxon>
        <taxon>rosids</taxon>
        <taxon>fabids</taxon>
        <taxon>Fabales</taxon>
        <taxon>Fabaceae</taxon>
        <taxon>Papilionoideae</taxon>
        <taxon>50 kb inversion clade</taxon>
        <taxon>NPAAA clade</taxon>
        <taxon>indigoferoid/millettioid clade</taxon>
        <taxon>Phaseoleae</taxon>
        <taxon>Glycine</taxon>
        <taxon>Glycine subgen. Soja</taxon>
    </lineage>
</organism>
<dbReference type="UniPathway" id="UPA00143"/>
<comment type="similarity">
    <text evidence="2">Belongs to the SKP1 family.</text>
</comment>
<dbReference type="EMBL" id="QZWG01000015">
    <property type="protein sequence ID" value="RZB66330.1"/>
    <property type="molecule type" value="Genomic_DNA"/>
</dbReference>
<gene>
    <name evidence="6" type="ORF">D0Y65_042102</name>
</gene>
<dbReference type="Gramene" id="XM_028346556.1">
    <property type="protein sequence ID" value="XP_028202357.1"/>
    <property type="gene ID" value="LOC114386542"/>
</dbReference>
<dbReference type="InterPro" id="IPR016897">
    <property type="entry name" value="SKP1"/>
</dbReference>
<dbReference type="InterPro" id="IPR036296">
    <property type="entry name" value="SKP1-like_dim_sf"/>
</dbReference>
<dbReference type="Proteomes" id="UP000289340">
    <property type="component" value="Chromosome 15"/>
</dbReference>
<dbReference type="InterPro" id="IPR016073">
    <property type="entry name" value="Skp1_comp_POZ"/>
</dbReference>
<evidence type="ECO:0000313" key="6">
    <source>
        <dbReference type="EMBL" id="RZB66330.1"/>
    </source>
</evidence>
<name>A0A445GYJ1_GLYSO</name>
<dbReference type="Gene3D" id="3.30.710.10">
    <property type="entry name" value="Potassium Channel Kv1.1, Chain A"/>
    <property type="match status" value="2"/>
</dbReference>
<keyword evidence="7" id="KW-1185">Reference proteome</keyword>
<protein>
    <submittedName>
        <fullName evidence="6">SCF ubiquitin ligase complex protein SKP1b</fullName>
    </submittedName>
</protein>
<comment type="caution">
    <text evidence="6">The sequence shown here is derived from an EMBL/GenBank/DDBJ whole genome shotgun (WGS) entry which is preliminary data.</text>
</comment>
<evidence type="ECO:0000256" key="1">
    <source>
        <dbReference type="ARBA" id="ARBA00004906"/>
    </source>
</evidence>
<evidence type="ECO:0000313" key="7">
    <source>
        <dbReference type="Proteomes" id="UP000289340"/>
    </source>
</evidence>
<dbReference type="GO" id="GO:0016567">
    <property type="term" value="P:protein ubiquitination"/>
    <property type="evidence" value="ECO:0007669"/>
    <property type="project" value="UniProtKB-UniPathway"/>
</dbReference>
<dbReference type="SMART" id="SM00512">
    <property type="entry name" value="Skp1"/>
    <property type="match status" value="1"/>
</dbReference>
<dbReference type="PANTHER" id="PTHR11165">
    <property type="entry name" value="SKP1"/>
    <property type="match status" value="1"/>
</dbReference>
<dbReference type="SMR" id="A0A445GYJ1"/>
<proteinExistence type="inferred from homology"/>
<dbReference type="GO" id="GO:0009867">
    <property type="term" value="P:jasmonic acid mediated signaling pathway"/>
    <property type="evidence" value="ECO:0007669"/>
    <property type="project" value="UniProtKB-ARBA"/>
</dbReference>
<dbReference type="InterPro" id="IPR016072">
    <property type="entry name" value="Skp1_comp_dimer"/>
</dbReference>
<sequence>MGEKGESSKSAMLKHAEEEELNTKRLKTVEGEESNMVEETENIKLKTSDEIIFEVEPSIVKEMVTIQTFIEDNNNETSIPIPLPNVTSNTLRRILEFKARGFDEEFVKTLGMDEVFELILAANYLNMKTLLDILTKIIADFIKNKSVEFVRKFFNIVNDFTPEEEAKIREENAWAFEGFECDD</sequence>
<evidence type="ECO:0000256" key="2">
    <source>
        <dbReference type="ARBA" id="ARBA00009993"/>
    </source>
</evidence>
<dbReference type="SUPFAM" id="SSF81382">
    <property type="entry name" value="Skp1 dimerisation domain-like"/>
    <property type="match status" value="1"/>
</dbReference>
<evidence type="ECO:0000259" key="5">
    <source>
        <dbReference type="Pfam" id="PF03931"/>
    </source>
</evidence>
<dbReference type="AlphaFoldDB" id="A0A445GYJ1"/>
<dbReference type="InterPro" id="IPR001232">
    <property type="entry name" value="SKP1-like"/>
</dbReference>
<reference evidence="6 7" key="1">
    <citation type="submission" date="2018-09" db="EMBL/GenBank/DDBJ databases">
        <title>A high-quality reference genome of wild soybean provides a powerful tool to mine soybean genomes.</title>
        <authorList>
            <person name="Xie M."/>
            <person name="Chung C.Y.L."/>
            <person name="Li M.-W."/>
            <person name="Wong F.-L."/>
            <person name="Chan T.-F."/>
            <person name="Lam H.-M."/>
        </authorList>
    </citation>
    <scope>NUCLEOTIDE SEQUENCE [LARGE SCALE GENOMIC DNA]</scope>
    <source>
        <strain evidence="7">cv. W05</strain>
        <tissue evidence="6">Hypocotyl of etiolated seedlings</tissue>
    </source>
</reference>
<dbReference type="GO" id="GO:0006511">
    <property type="term" value="P:ubiquitin-dependent protein catabolic process"/>
    <property type="evidence" value="ECO:0007669"/>
    <property type="project" value="InterPro"/>
</dbReference>
<accession>A0A445GYJ1</accession>
<evidence type="ECO:0000259" key="4">
    <source>
        <dbReference type="Pfam" id="PF01466"/>
    </source>
</evidence>
<keyword evidence="6" id="KW-0436">Ligase</keyword>
<dbReference type="Pfam" id="PF01466">
    <property type="entry name" value="Skp1"/>
    <property type="match status" value="1"/>
</dbReference>
<feature type="domain" description="SKP1 component dimerisation" evidence="4">
    <location>
        <begin position="128"/>
        <end position="175"/>
    </location>
</feature>
<evidence type="ECO:0000256" key="3">
    <source>
        <dbReference type="ARBA" id="ARBA00022786"/>
    </source>
</evidence>
<dbReference type="SUPFAM" id="SSF54695">
    <property type="entry name" value="POZ domain"/>
    <property type="match status" value="1"/>
</dbReference>
<dbReference type="GO" id="GO:0016874">
    <property type="term" value="F:ligase activity"/>
    <property type="evidence" value="ECO:0007669"/>
    <property type="project" value="UniProtKB-KW"/>
</dbReference>
<feature type="domain" description="SKP1 component POZ" evidence="5">
    <location>
        <begin position="42"/>
        <end position="97"/>
    </location>
</feature>
<dbReference type="Pfam" id="PF03931">
    <property type="entry name" value="Skp1_POZ"/>
    <property type="match status" value="1"/>
</dbReference>
<dbReference type="InterPro" id="IPR011333">
    <property type="entry name" value="SKP1/BTB/POZ_sf"/>
</dbReference>
<comment type="pathway">
    <text evidence="1">Protein modification; protein ubiquitination.</text>
</comment>
<keyword evidence="3" id="KW-0833">Ubl conjugation pathway</keyword>